<protein>
    <submittedName>
        <fullName evidence="2">Pyrrolo-quinoline quinone repeat-containing protein</fullName>
    </submittedName>
</protein>
<feature type="domain" description="Pyrrolo-quinoline quinone repeat" evidence="1">
    <location>
        <begin position="167"/>
        <end position="234"/>
    </location>
</feature>
<organism evidence="2 3">
    <name type="scientific">Lyticum sinuosum</name>
    <dbReference type="NCBI Taxonomy" id="1332059"/>
    <lineage>
        <taxon>Bacteria</taxon>
        <taxon>Pseudomonadati</taxon>
        <taxon>Pseudomonadota</taxon>
        <taxon>Alphaproteobacteria</taxon>
        <taxon>Rickettsiales</taxon>
        <taxon>Lyticum</taxon>
    </lineage>
</organism>
<dbReference type="Gene3D" id="2.130.10.10">
    <property type="entry name" value="YVTN repeat-like/Quinoprotein amine dehydrogenase"/>
    <property type="match status" value="2"/>
</dbReference>
<proteinExistence type="predicted"/>
<reference evidence="2" key="1">
    <citation type="submission" date="2023-02" db="EMBL/GenBank/DDBJ databases">
        <title>Host association and intracellularity evolved multiple times independently in the Rickettsiales.</title>
        <authorList>
            <person name="Castelli M."/>
            <person name="Nardi T."/>
            <person name="Gammuto L."/>
            <person name="Bellinzona G."/>
            <person name="Sabaneyeva E."/>
            <person name="Potekhin A."/>
            <person name="Serra V."/>
            <person name="Petroni G."/>
            <person name="Sassera D."/>
        </authorList>
    </citation>
    <scope>NUCLEOTIDE SEQUENCE</scope>
    <source>
        <strain evidence="2">USBL-36I1</strain>
    </source>
</reference>
<dbReference type="InterPro" id="IPR002372">
    <property type="entry name" value="PQQ_rpt_dom"/>
</dbReference>
<comment type="caution">
    <text evidence="2">The sequence shown here is derived from an EMBL/GenBank/DDBJ whole genome shotgun (WGS) entry which is preliminary data.</text>
</comment>
<name>A0AAE4VL57_9RICK</name>
<sequence>MMKYIKIYNNRYIKKVSSLIITSIILSGCQNLIYKVFNDSPNILQGKRFDVISEKEDQPFLVSDISIENSSFPKLSVTRSIEWDSKYLFPFIEKPLIYDNNLYFIDHYGVINKFSIENNKFLWKNKSLSCPYNIFHNNSRIYKQGRLLIVPKTLINNKSSTNKDFKEGSIVVATSGDNNLIALDAETGSTIWNIKIGNIVRSDIYNIDNYRILLSTADDAIYIISVMDGKILWSDIGKRSIGYPKIFNINTIFDLNDLYNTTSLNQKNHHMFMKYMSNGEIKIFYIPQLHCFNYKDKKLNQKIPSIISSTTCMENNIPQEIMKINNKKFANTKFFIQSKPIFHTLVTDYSDKDKKSDDLLKLTLYTLSSNGSVVALNLSEQKTIWASDYKTDTTICNDDLNLYLLNDDKSSLTAVNKFNGSLLWSINIKPLLKSDGIINSTFIGKKYWLKGPMIFLDYILLIEGNSGDMYIFNKNNGALIHKYNFGKKLIGAYIIDKKIILIKNIGEISIIENIN</sequence>
<dbReference type="PROSITE" id="PS51257">
    <property type="entry name" value="PROKAR_LIPOPROTEIN"/>
    <property type="match status" value="1"/>
</dbReference>
<evidence type="ECO:0000313" key="2">
    <source>
        <dbReference type="EMBL" id="MDZ5761197.1"/>
    </source>
</evidence>
<dbReference type="EMBL" id="JARGYU010000001">
    <property type="protein sequence ID" value="MDZ5761197.1"/>
    <property type="molecule type" value="Genomic_DNA"/>
</dbReference>
<dbReference type="SMART" id="SM00564">
    <property type="entry name" value="PQQ"/>
    <property type="match status" value="4"/>
</dbReference>
<accession>A0AAE4VL57</accession>
<dbReference type="InterPro" id="IPR011047">
    <property type="entry name" value="Quinoprotein_ADH-like_sf"/>
</dbReference>
<dbReference type="PANTHER" id="PTHR34512">
    <property type="entry name" value="CELL SURFACE PROTEIN"/>
    <property type="match status" value="1"/>
</dbReference>
<dbReference type="Pfam" id="PF13360">
    <property type="entry name" value="PQQ_2"/>
    <property type="match status" value="1"/>
</dbReference>
<dbReference type="AlphaFoldDB" id="A0AAE4VL57"/>
<evidence type="ECO:0000259" key="1">
    <source>
        <dbReference type="Pfam" id="PF13360"/>
    </source>
</evidence>
<dbReference type="Proteomes" id="UP001289135">
    <property type="component" value="Unassembled WGS sequence"/>
</dbReference>
<dbReference type="InterPro" id="IPR018391">
    <property type="entry name" value="PQQ_b-propeller_rpt"/>
</dbReference>
<dbReference type="InterPro" id="IPR015943">
    <property type="entry name" value="WD40/YVTN_repeat-like_dom_sf"/>
</dbReference>
<dbReference type="RefSeq" id="WP_322498615.1">
    <property type="nucleotide sequence ID" value="NZ_JARGYU010000001.1"/>
</dbReference>
<evidence type="ECO:0000313" key="3">
    <source>
        <dbReference type="Proteomes" id="UP001289135"/>
    </source>
</evidence>
<dbReference type="SUPFAM" id="SSF50998">
    <property type="entry name" value="Quinoprotein alcohol dehydrogenase-like"/>
    <property type="match status" value="1"/>
</dbReference>
<dbReference type="PANTHER" id="PTHR34512:SF30">
    <property type="entry name" value="OUTER MEMBRANE PROTEIN ASSEMBLY FACTOR BAMB"/>
    <property type="match status" value="1"/>
</dbReference>
<keyword evidence="3" id="KW-1185">Reference proteome</keyword>
<gene>
    <name evidence="2" type="ORF">Lyticum_00364</name>
</gene>